<evidence type="ECO:0000256" key="1">
    <source>
        <dbReference type="ARBA" id="ARBA00005417"/>
    </source>
</evidence>
<dbReference type="Pfam" id="PF08352">
    <property type="entry name" value="oligo_HPY"/>
    <property type="match status" value="1"/>
</dbReference>
<dbReference type="Pfam" id="PF00005">
    <property type="entry name" value="ABC_tran"/>
    <property type="match status" value="1"/>
</dbReference>
<dbReference type="GO" id="GO:0016887">
    <property type="term" value="F:ATP hydrolysis activity"/>
    <property type="evidence" value="ECO:0007669"/>
    <property type="project" value="InterPro"/>
</dbReference>
<dbReference type="InterPro" id="IPR003593">
    <property type="entry name" value="AAA+_ATPase"/>
</dbReference>
<sequence>MEPILSFENLTFRYPDPSGKGEVTALRNFSLAVGPGEAVAVVGESGSGKTTLSRLAAGILRGGEGSIRFDGRELSSLTRRDWKMMRRQVQVVFQSPAGSIRPRMKVGAFLREPLIRYRLCPRREVEAEVVRLLEKVGLPGSARDRYPGELSGGELQRVTIARAVAVKPDLLICDEPTSALDPAVQTEIADLLHETAAETGAAMLLITHDLALASRLARRVAVLYKGRLLELLPAAELSRAAHPYTRALLEAMFTLTGGGAPPKGVEVEAEEAGCPYRGRCPMAEAACRRNEPFLLPVGEGHLSACRKNM</sequence>
<dbReference type="InterPro" id="IPR050319">
    <property type="entry name" value="ABC_transp_ATP-bind"/>
</dbReference>
<evidence type="ECO:0000313" key="6">
    <source>
        <dbReference type="EMBL" id="HIR60812.1"/>
    </source>
</evidence>
<dbReference type="SMART" id="SM00382">
    <property type="entry name" value="AAA"/>
    <property type="match status" value="1"/>
</dbReference>
<evidence type="ECO:0000256" key="2">
    <source>
        <dbReference type="ARBA" id="ARBA00022448"/>
    </source>
</evidence>
<keyword evidence="3" id="KW-0547">Nucleotide-binding</keyword>
<dbReference type="GO" id="GO:0015833">
    <property type="term" value="P:peptide transport"/>
    <property type="evidence" value="ECO:0007669"/>
    <property type="project" value="InterPro"/>
</dbReference>
<dbReference type="InterPro" id="IPR003439">
    <property type="entry name" value="ABC_transporter-like_ATP-bd"/>
</dbReference>
<dbReference type="GO" id="GO:0005524">
    <property type="term" value="F:ATP binding"/>
    <property type="evidence" value="ECO:0007669"/>
    <property type="project" value="UniProtKB-KW"/>
</dbReference>
<dbReference type="Gene3D" id="3.40.50.300">
    <property type="entry name" value="P-loop containing nucleotide triphosphate hydrolases"/>
    <property type="match status" value="1"/>
</dbReference>
<gene>
    <name evidence="6" type="ORF">IAB37_04480</name>
</gene>
<dbReference type="AlphaFoldDB" id="A0A9D1DXH6"/>
<dbReference type="GO" id="GO:0055085">
    <property type="term" value="P:transmembrane transport"/>
    <property type="evidence" value="ECO:0007669"/>
    <property type="project" value="UniProtKB-ARBA"/>
</dbReference>
<dbReference type="Proteomes" id="UP000824241">
    <property type="component" value="Unassembled WGS sequence"/>
</dbReference>
<reference evidence="6" key="2">
    <citation type="journal article" date="2021" name="PeerJ">
        <title>Extensive microbial diversity within the chicken gut microbiome revealed by metagenomics and culture.</title>
        <authorList>
            <person name="Gilroy R."/>
            <person name="Ravi A."/>
            <person name="Getino M."/>
            <person name="Pursley I."/>
            <person name="Horton D.L."/>
            <person name="Alikhan N.F."/>
            <person name="Baker D."/>
            <person name="Gharbi K."/>
            <person name="Hall N."/>
            <person name="Watson M."/>
            <person name="Adriaenssens E.M."/>
            <person name="Foster-Nyarko E."/>
            <person name="Jarju S."/>
            <person name="Secka A."/>
            <person name="Antonio M."/>
            <person name="Oren A."/>
            <person name="Chaudhuri R.R."/>
            <person name="La Ragione R."/>
            <person name="Hildebrand F."/>
            <person name="Pallen M.J."/>
        </authorList>
    </citation>
    <scope>NUCLEOTIDE SEQUENCE</scope>
    <source>
        <strain evidence="6">CHK189-12415</strain>
    </source>
</reference>
<evidence type="ECO:0000313" key="7">
    <source>
        <dbReference type="Proteomes" id="UP000824241"/>
    </source>
</evidence>
<comment type="caution">
    <text evidence="6">The sequence shown here is derived from an EMBL/GenBank/DDBJ whole genome shotgun (WGS) entry which is preliminary data.</text>
</comment>
<dbReference type="PROSITE" id="PS00211">
    <property type="entry name" value="ABC_TRANSPORTER_1"/>
    <property type="match status" value="1"/>
</dbReference>
<dbReference type="InterPro" id="IPR013563">
    <property type="entry name" value="Oligopep_ABC_C"/>
</dbReference>
<keyword evidence="4 6" id="KW-0067">ATP-binding</keyword>
<dbReference type="PANTHER" id="PTHR43776">
    <property type="entry name" value="TRANSPORT ATP-BINDING PROTEIN"/>
    <property type="match status" value="1"/>
</dbReference>
<dbReference type="InterPro" id="IPR017871">
    <property type="entry name" value="ABC_transporter-like_CS"/>
</dbReference>
<organism evidence="6 7">
    <name type="scientific">Candidatus Faecivivens stercoravium</name>
    <dbReference type="NCBI Taxonomy" id="2840803"/>
    <lineage>
        <taxon>Bacteria</taxon>
        <taxon>Bacillati</taxon>
        <taxon>Bacillota</taxon>
        <taxon>Clostridia</taxon>
        <taxon>Eubacteriales</taxon>
        <taxon>Oscillospiraceae</taxon>
        <taxon>Oscillospiraceae incertae sedis</taxon>
        <taxon>Candidatus Faecivivens</taxon>
    </lineage>
</organism>
<dbReference type="InterPro" id="IPR027417">
    <property type="entry name" value="P-loop_NTPase"/>
</dbReference>
<dbReference type="EMBL" id="DVHA01000147">
    <property type="protein sequence ID" value="HIR60812.1"/>
    <property type="molecule type" value="Genomic_DNA"/>
</dbReference>
<dbReference type="SUPFAM" id="SSF52540">
    <property type="entry name" value="P-loop containing nucleoside triphosphate hydrolases"/>
    <property type="match status" value="1"/>
</dbReference>
<evidence type="ECO:0000259" key="5">
    <source>
        <dbReference type="PROSITE" id="PS50893"/>
    </source>
</evidence>
<comment type="similarity">
    <text evidence="1">Belongs to the ABC transporter superfamily.</text>
</comment>
<accession>A0A9D1DXH6</accession>
<keyword evidence="2" id="KW-0813">Transport</keyword>
<evidence type="ECO:0000256" key="3">
    <source>
        <dbReference type="ARBA" id="ARBA00022741"/>
    </source>
</evidence>
<evidence type="ECO:0000256" key="4">
    <source>
        <dbReference type="ARBA" id="ARBA00022840"/>
    </source>
</evidence>
<dbReference type="PANTHER" id="PTHR43776:SF7">
    <property type="entry name" value="D,D-DIPEPTIDE TRANSPORT ATP-BINDING PROTEIN DDPF-RELATED"/>
    <property type="match status" value="1"/>
</dbReference>
<dbReference type="CDD" id="cd03257">
    <property type="entry name" value="ABC_NikE_OppD_transporters"/>
    <property type="match status" value="1"/>
</dbReference>
<reference evidence="6" key="1">
    <citation type="submission" date="2020-10" db="EMBL/GenBank/DDBJ databases">
        <authorList>
            <person name="Gilroy R."/>
        </authorList>
    </citation>
    <scope>NUCLEOTIDE SEQUENCE</scope>
    <source>
        <strain evidence="6">CHK189-12415</strain>
    </source>
</reference>
<protein>
    <submittedName>
        <fullName evidence="6">ABC transporter ATP-binding protein</fullName>
    </submittedName>
</protein>
<name>A0A9D1DXH6_9FIRM</name>
<feature type="domain" description="ABC transporter" evidence="5">
    <location>
        <begin position="5"/>
        <end position="250"/>
    </location>
</feature>
<dbReference type="PROSITE" id="PS50893">
    <property type="entry name" value="ABC_TRANSPORTER_2"/>
    <property type="match status" value="1"/>
</dbReference>
<proteinExistence type="inferred from homology"/>